<feature type="region of interest" description="Disordered" evidence="1">
    <location>
        <begin position="22"/>
        <end position="67"/>
    </location>
</feature>
<sequence length="67" mass="7355">MPDRAVRAHARGFPVRHLRARFGGNRALGAERGRPLGGEPAAGAHPRRQAAERRRGAGRPARARLWD</sequence>
<evidence type="ECO:0000256" key="1">
    <source>
        <dbReference type="SAM" id="MobiDB-lite"/>
    </source>
</evidence>
<accession>A0A0P9DA67</accession>
<name>A0A0P9DA67_9CHLR</name>
<comment type="caution">
    <text evidence="2">The sequence shown here is derived from an EMBL/GenBank/DDBJ whole genome shotgun (WGS) entry which is preliminary data.</text>
</comment>
<proteinExistence type="predicted"/>
<keyword evidence="3" id="KW-1185">Reference proteome</keyword>
<reference evidence="2 3" key="1">
    <citation type="submission" date="2015-09" db="EMBL/GenBank/DDBJ databases">
        <title>Draft genome sequence of Kouleothrix aurantiaca JCM 19913.</title>
        <authorList>
            <person name="Hemp J."/>
        </authorList>
    </citation>
    <scope>NUCLEOTIDE SEQUENCE [LARGE SCALE GENOMIC DNA]</scope>
    <source>
        <strain evidence="2 3">COM-B</strain>
    </source>
</reference>
<evidence type="ECO:0000313" key="3">
    <source>
        <dbReference type="Proteomes" id="UP000050509"/>
    </source>
</evidence>
<gene>
    <name evidence="2" type="ORF">SE17_32525</name>
</gene>
<dbReference type="EMBL" id="LJCR01001957">
    <property type="protein sequence ID" value="KPV49459.1"/>
    <property type="molecule type" value="Genomic_DNA"/>
</dbReference>
<protein>
    <submittedName>
        <fullName evidence="2">Uncharacterized protein</fullName>
    </submittedName>
</protein>
<dbReference type="Proteomes" id="UP000050509">
    <property type="component" value="Unassembled WGS sequence"/>
</dbReference>
<evidence type="ECO:0000313" key="2">
    <source>
        <dbReference type="EMBL" id="KPV49459.1"/>
    </source>
</evidence>
<dbReference type="AlphaFoldDB" id="A0A0P9DA67"/>
<organism evidence="2 3">
    <name type="scientific">Kouleothrix aurantiaca</name>
    <dbReference type="NCBI Taxonomy" id="186479"/>
    <lineage>
        <taxon>Bacteria</taxon>
        <taxon>Bacillati</taxon>
        <taxon>Chloroflexota</taxon>
        <taxon>Chloroflexia</taxon>
        <taxon>Chloroflexales</taxon>
        <taxon>Roseiflexineae</taxon>
        <taxon>Roseiflexaceae</taxon>
        <taxon>Kouleothrix</taxon>
    </lineage>
</organism>